<gene>
    <name evidence="2" type="ORF">NTJ_14162</name>
</gene>
<sequence length="99" mass="11614">MISRVDKAFRITKREETFHYRQKAVRKKIREALTPNVMEVVLADKSLPFSHWSMTTGSGAIRMKEHRVFPFGNENKQLRVEKNVKSSDPRRDRGAWEAV</sequence>
<accession>A0ABN7BAD2</accession>
<reference evidence="2 3" key="1">
    <citation type="submission" date="2023-09" db="EMBL/GenBank/DDBJ databases">
        <title>Nesidiocoris tenuis whole genome shotgun sequence.</title>
        <authorList>
            <person name="Shibata T."/>
            <person name="Shimoda M."/>
            <person name="Kobayashi T."/>
            <person name="Uehara T."/>
        </authorList>
    </citation>
    <scope>NUCLEOTIDE SEQUENCE [LARGE SCALE GENOMIC DNA]</scope>
    <source>
        <strain evidence="2 3">Japan</strain>
    </source>
</reference>
<evidence type="ECO:0000313" key="2">
    <source>
        <dbReference type="EMBL" id="BET01346.1"/>
    </source>
</evidence>
<feature type="region of interest" description="Disordered" evidence="1">
    <location>
        <begin position="80"/>
        <end position="99"/>
    </location>
</feature>
<evidence type="ECO:0000256" key="1">
    <source>
        <dbReference type="SAM" id="MobiDB-lite"/>
    </source>
</evidence>
<protein>
    <submittedName>
        <fullName evidence="2">Uncharacterized protein</fullName>
    </submittedName>
</protein>
<dbReference type="EMBL" id="AP028920">
    <property type="protein sequence ID" value="BET01346.1"/>
    <property type="molecule type" value="Genomic_DNA"/>
</dbReference>
<keyword evidence="3" id="KW-1185">Reference proteome</keyword>
<organism evidence="2 3">
    <name type="scientific">Nesidiocoris tenuis</name>
    <dbReference type="NCBI Taxonomy" id="355587"/>
    <lineage>
        <taxon>Eukaryota</taxon>
        <taxon>Metazoa</taxon>
        <taxon>Ecdysozoa</taxon>
        <taxon>Arthropoda</taxon>
        <taxon>Hexapoda</taxon>
        <taxon>Insecta</taxon>
        <taxon>Pterygota</taxon>
        <taxon>Neoptera</taxon>
        <taxon>Paraneoptera</taxon>
        <taxon>Hemiptera</taxon>
        <taxon>Heteroptera</taxon>
        <taxon>Panheteroptera</taxon>
        <taxon>Cimicomorpha</taxon>
        <taxon>Miridae</taxon>
        <taxon>Dicyphina</taxon>
        <taxon>Nesidiocoris</taxon>
    </lineage>
</organism>
<proteinExistence type="predicted"/>
<name>A0ABN7BAD2_9HEMI</name>
<dbReference type="Proteomes" id="UP001307889">
    <property type="component" value="Chromosome 12"/>
</dbReference>
<evidence type="ECO:0000313" key="3">
    <source>
        <dbReference type="Proteomes" id="UP001307889"/>
    </source>
</evidence>